<evidence type="ECO:0000313" key="4">
    <source>
        <dbReference type="EMBL" id="APR51148.1"/>
    </source>
</evidence>
<protein>
    <submittedName>
        <fullName evidence="5">Fumarylacetoacetate hydrolase family protein</fullName>
    </submittedName>
</protein>
<dbReference type="InterPro" id="IPR036663">
    <property type="entry name" value="Fumarylacetoacetase_C_sf"/>
</dbReference>
<sequence length="285" mass="31223">MRLVTYTGAFARRIGVVREDRVFAVSTPSMEALLAEGAVGMARAAEAADTGTGEPLADVQLHAPVTNPRKFLAIAANYQSHIDEVMASMPGYVPPEYQRWFVKLPTSINGPYDPILMPPESEQIDWEVELAVVIGRRCRRVPAERAHEVVAGYTICNDVSVRDWQKRSPTIMLGKSFDTHGPLGPWIVTPDELGDPHALRLRCLVNGEVVQNGSTSELINNVWEQIAYLSTVCTLEPGDVLATGTPKGTGGSMKPPRFLKAGDRVRCEIEHIGAIEAEVQRERPA</sequence>
<reference evidence="6" key="2">
    <citation type="submission" date="2016-12" db="EMBL/GenBank/DDBJ databases">
        <title>Whole genome sequencing of Sphingomonas sp. ABOJV.</title>
        <authorList>
            <person name="Conlan S."/>
            <person name="Thomas P.J."/>
            <person name="Mullikin J."/>
            <person name="Palmore T.N."/>
            <person name="Frank K.M."/>
            <person name="Segre J.A."/>
        </authorList>
    </citation>
    <scope>NUCLEOTIDE SEQUENCE [LARGE SCALE GENOMIC DNA]</scope>
    <source>
        <strain evidence="6">ABOJV</strain>
    </source>
</reference>
<evidence type="ECO:0000313" key="5">
    <source>
        <dbReference type="EMBL" id="RSV00672.1"/>
    </source>
</evidence>
<dbReference type="Proteomes" id="UP000185161">
    <property type="component" value="Chromosome"/>
</dbReference>
<dbReference type="STRING" id="93064.BRX40_00725"/>
<dbReference type="GeneID" id="44131078"/>
<keyword evidence="2" id="KW-0479">Metal-binding</keyword>
<dbReference type="GO" id="GO:0046872">
    <property type="term" value="F:metal ion binding"/>
    <property type="evidence" value="ECO:0007669"/>
    <property type="project" value="UniProtKB-KW"/>
</dbReference>
<organism evidence="4 6">
    <name type="scientific">Sphingomonas koreensis</name>
    <dbReference type="NCBI Taxonomy" id="93064"/>
    <lineage>
        <taxon>Bacteria</taxon>
        <taxon>Pseudomonadati</taxon>
        <taxon>Pseudomonadota</taxon>
        <taxon>Alphaproteobacteria</taxon>
        <taxon>Sphingomonadales</taxon>
        <taxon>Sphingomonadaceae</taxon>
        <taxon>Sphingomonas</taxon>
    </lineage>
</organism>
<dbReference type="Proteomes" id="UP000286681">
    <property type="component" value="Unassembled WGS sequence"/>
</dbReference>
<feature type="domain" description="Fumarylacetoacetase-like C-terminal" evidence="3">
    <location>
        <begin position="71"/>
        <end position="279"/>
    </location>
</feature>
<dbReference type="InterPro" id="IPR051121">
    <property type="entry name" value="FAH"/>
</dbReference>
<dbReference type="KEGG" id="skr:BRX40_00725"/>
<dbReference type="GO" id="GO:0016787">
    <property type="term" value="F:hydrolase activity"/>
    <property type="evidence" value="ECO:0007669"/>
    <property type="project" value="UniProtKB-KW"/>
</dbReference>
<reference evidence="4" key="1">
    <citation type="submission" date="2016-12" db="EMBL/GenBank/DDBJ databases">
        <title>Whole genome sequencing of Sphingomonas koreensis.</title>
        <authorList>
            <person name="Conlan S."/>
            <person name="Thomas P.J."/>
            <person name="Mullikin J."/>
            <person name="Palmore T.N."/>
            <person name="Frank K.M."/>
            <person name="Segre J.A."/>
        </authorList>
    </citation>
    <scope>NUCLEOTIDE SEQUENCE</scope>
    <source>
        <strain evidence="4">ABOJV</strain>
    </source>
</reference>
<dbReference type="GO" id="GO:0019752">
    <property type="term" value="P:carboxylic acid metabolic process"/>
    <property type="evidence" value="ECO:0007669"/>
    <property type="project" value="UniProtKB-ARBA"/>
</dbReference>
<keyword evidence="5" id="KW-0378">Hydrolase</keyword>
<evidence type="ECO:0000313" key="6">
    <source>
        <dbReference type="Proteomes" id="UP000185161"/>
    </source>
</evidence>
<dbReference type="EMBL" id="CP018820">
    <property type="protein sequence ID" value="APR51148.1"/>
    <property type="molecule type" value="Genomic_DNA"/>
</dbReference>
<accession>A0A1L6J5I4</accession>
<evidence type="ECO:0000256" key="1">
    <source>
        <dbReference type="ARBA" id="ARBA00010211"/>
    </source>
</evidence>
<dbReference type="RefSeq" id="WP_075150330.1">
    <property type="nucleotide sequence ID" value="NZ_CP018820.1"/>
</dbReference>
<proteinExistence type="inferred from homology"/>
<dbReference type="AlphaFoldDB" id="A0A1L6J5I4"/>
<evidence type="ECO:0000259" key="3">
    <source>
        <dbReference type="Pfam" id="PF01557"/>
    </source>
</evidence>
<keyword evidence="6" id="KW-1185">Reference proteome</keyword>
<dbReference type="EMBL" id="QQWO01000015">
    <property type="protein sequence ID" value="RSV00672.1"/>
    <property type="molecule type" value="Genomic_DNA"/>
</dbReference>
<dbReference type="PANTHER" id="PTHR42796">
    <property type="entry name" value="FUMARYLACETOACETATE HYDROLASE DOMAIN-CONTAINING PROTEIN 2A-RELATED"/>
    <property type="match status" value="1"/>
</dbReference>
<evidence type="ECO:0000256" key="2">
    <source>
        <dbReference type="ARBA" id="ARBA00022723"/>
    </source>
</evidence>
<evidence type="ECO:0000313" key="7">
    <source>
        <dbReference type="Proteomes" id="UP000286681"/>
    </source>
</evidence>
<name>A0A1L6J5I4_9SPHN</name>
<dbReference type="FunFam" id="3.90.850.10:FF:000002">
    <property type="entry name" value="2-hydroxyhepta-2,4-diene-1,7-dioate isomerase"/>
    <property type="match status" value="1"/>
</dbReference>
<reference evidence="5 7" key="3">
    <citation type="submission" date="2018-07" db="EMBL/GenBank/DDBJ databases">
        <title>Genomic and Epidemiologic Investigation of an Indolent Hospital Outbreak.</title>
        <authorList>
            <person name="Johnson R.C."/>
            <person name="Deming C."/>
            <person name="Conlan S."/>
            <person name="Zellmer C.J."/>
            <person name="Michelin A.V."/>
            <person name="Lee-Lin S."/>
            <person name="Thomas P.J."/>
            <person name="Park M."/>
            <person name="Weingarten R.A."/>
            <person name="Less J."/>
            <person name="Dekker J.P."/>
            <person name="Frank K.M."/>
            <person name="Musser K.A."/>
            <person name="Mcquiston J.R."/>
            <person name="Henderson D.K."/>
            <person name="Lau A.F."/>
            <person name="Palmore T.N."/>
            <person name="Segre J.A."/>
        </authorList>
    </citation>
    <scope>NUCLEOTIDE SEQUENCE [LARGE SCALE GENOMIC DNA]</scope>
    <source>
        <strain evidence="5 7">SK-NIH.Env10_0317</strain>
    </source>
</reference>
<dbReference type="Pfam" id="PF01557">
    <property type="entry name" value="FAA_hydrolase"/>
    <property type="match status" value="1"/>
</dbReference>
<comment type="similarity">
    <text evidence="1">Belongs to the FAH family.</text>
</comment>
<dbReference type="OrthoDB" id="5197601at2"/>
<dbReference type="PANTHER" id="PTHR42796:SF4">
    <property type="entry name" value="FUMARYLACETOACETATE HYDROLASE DOMAIN-CONTAINING PROTEIN 2A"/>
    <property type="match status" value="1"/>
</dbReference>
<dbReference type="Gene3D" id="3.90.850.10">
    <property type="entry name" value="Fumarylacetoacetase-like, C-terminal domain"/>
    <property type="match status" value="1"/>
</dbReference>
<dbReference type="GO" id="GO:0016853">
    <property type="term" value="F:isomerase activity"/>
    <property type="evidence" value="ECO:0007669"/>
    <property type="project" value="UniProtKB-ARBA"/>
</dbReference>
<dbReference type="InterPro" id="IPR011234">
    <property type="entry name" value="Fumarylacetoacetase-like_C"/>
</dbReference>
<dbReference type="SUPFAM" id="SSF56529">
    <property type="entry name" value="FAH"/>
    <property type="match status" value="1"/>
</dbReference>
<gene>
    <name evidence="4" type="ORF">BRX40_00725</name>
    <name evidence="5" type="ORF">CA257_16455</name>
</gene>